<dbReference type="AlphaFoldDB" id="A0A176X139"/>
<gene>
    <name evidence="1" type="ORF">A7J57_23590</name>
</gene>
<proteinExistence type="predicted"/>
<dbReference type="InterPro" id="IPR011227">
    <property type="entry name" value="UCP029730"/>
</dbReference>
<name>A0A176X139_AGRTU</name>
<dbReference type="Pfam" id="PF05013">
    <property type="entry name" value="FGase"/>
    <property type="match status" value="1"/>
</dbReference>
<dbReference type="SUPFAM" id="SSF53187">
    <property type="entry name" value="Zn-dependent exopeptidases"/>
    <property type="match status" value="1"/>
</dbReference>
<comment type="caution">
    <text evidence="1">The sequence shown here is derived from an EMBL/GenBank/DDBJ whole genome shotgun (WGS) entry which is preliminary data.</text>
</comment>
<evidence type="ECO:0000313" key="1">
    <source>
        <dbReference type="EMBL" id="OAE39368.1"/>
    </source>
</evidence>
<reference evidence="1 2" key="1">
    <citation type="submission" date="2016-05" db="EMBL/GenBank/DDBJ databases">
        <authorList>
            <person name="Lavstsen T."/>
            <person name="Jespersen J.S."/>
        </authorList>
    </citation>
    <scope>NUCLEOTIDE SEQUENCE [LARGE SCALE GENOMIC DNA]</scope>
    <source>
        <strain evidence="1 2">KCJ1736</strain>
    </source>
</reference>
<evidence type="ECO:0000313" key="2">
    <source>
        <dbReference type="Proteomes" id="UP000077098"/>
    </source>
</evidence>
<dbReference type="InterPro" id="IPR007709">
    <property type="entry name" value="N-FG_amidohydro"/>
</dbReference>
<dbReference type="GO" id="GO:0016787">
    <property type="term" value="F:hydrolase activity"/>
    <property type="evidence" value="ECO:0007669"/>
    <property type="project" value="UniProtKB-KW"/>
</dbReference>
<dbReference type="PIRSF" id="PIRSF029730">
    <property type="entry name" value="UCP029730"/>
    <property type="match status" value="1"/>
</dbReference>
<dbReference type="EMBL" id="LXPS01000037">
    <property type="protein sequence ID" value="OAE39368.1"/>
    <property type="molecule type" value="Genomic_DNA"/>
</dbReference>
<keyword evidence="1" id="KW-0378">Hydrolase</keyword>
<accession>A0A176X139</accession>
<dbReference type="Gene3D" id="3.40.630.40">
    <property type="entry name" value="Zn-dependent exopeptidases"/>
    <property type="match status" value="1"/>
</dbReference>
<dbReference type="Proteomes" id="UP000077098">
    <property type="component" value="Unassembled WGS sequence"/>
</dbReference>
<sequence length="257" mass="27939">MSLRSRFFTEAEGQAVGVENAGGKGDILLVCEHASAAIPQKYGTLGLSPDVLSSHAAWDPGALAVARLLSQKFDATLVYQRFSRLVYDCNRPPESPSAMPVKSEIYDIPGNFDLDEAERFARISALYVPFHDRVSEIIASRQAAGRKVVVVTIHSFTPVYHGQFREVEIGILHDSDSRLADAMLAGSEGASLTVNRNDPYGPEDGVTHTLRLHALPNGLLNVMIEIRNDLITDGGEQAEIAAFLYELMGKALASIDE</sequence>
<organism evidence="1 2">
    <name type="scientific">Agrobacterium tumefaciens</name>
    <dbReference type="NCBI Taxonomy" id="358"/>
    <lineage>
        <taxon>Bacteria</taxon>
        <taxon>Pseudomonadati</taxon>
        <taxon>Pseudomonadota</taxon>
        <taxon>Alphaproteobacteria</taxon>
        <taxon>Hyphomicrobiales</taxon>
        <taxon>Rhizobiaceae</taxon>
        <taxon>Rhizobium/Agrobacterium group</taxon>
        <taxon>Agrobacterium</taxon>
        <taxon>Agrobacterium tumefaciens complex</taxon>
    </lineage>
</organism>
<protein>
    <submittedName>
        <fullName evidence="1">N-formylglutamate amidohydrolase</fullName>
    </submittedName>
</protein>
<dbReference type="RefSeq" id="WP_063950616.1">
    <property type="nucleotide sequence ID" value="NZ_LXPS01000037.1"/>
</dbReference>